<dbReference type="AlphaFoldDB" id="A0A484N9D1"/>
<dbReference type="EMBL" id="OOIL02006556">
    <property type="protein sequence ID" value="VFQ97955.1"/>
    <property type="molecule type" value="Genomic_DNA"/>
</dbReference>
<proteinExistence type="predicted"/>
<evidence type="ECO:0000256" key="1">
    <source>
        <dbReference type="SAM" id="MobiDB-lite"/>
    </source>
</evidence>
<dbReference type="PANTHER" id="PTHR47481">
    <property type="match status" value="1"/>
</dbReference>
<reference evidence="2 3" key="1">
    <citation type="submission" date="2018-04" db="EMBL/GenBank/DDBJ databases">
        <authorList>
            <person name="Vogel A."/>
        </authorList>
    </citation>
    <scope>NUCLEOTIDE SEQUENCE [LARGE SCALE GENOMIC DNA]</scope>
</reference>
<dbReference type="Pfam" id="PF14223">
    <property type="entry name" value="Retrotran_gag_2"/>
    <property type="match status" value="1"/>
</dbReference>
<organism evidence="2 3">
    <name type="scientific">Cuscuta campestris</name>
    <dbReference type="NCBI Taxonomy" id="132261"/>
    <lineage>
        <taxon>Eukaryota</taxon>
        <taxon>Viridiplantae</taxon>
        <taxon>Streptophyta</taxon>
        <taxon>Embryophyta</taxon>
        <taxon>Tracheophyta</taxon>
        <taxon>Spermatophyta</taxon>
        <taxon>Magnoliopsida</taxon>
        <taxon>eudicotyledons</taxon>
        <taxon>Gunneridae</taxon>
        <taxon>Pentapetalae</taxon>
        <taxon>asterids</taxon>
        <taxon>lamiids</taxon>
        <taxon>Solanales</taxon>
        <taxon>Convolvulaceae</taxon>
        <taxon>Cuscuteae</taxon>
        <taxon>Cuscuta</taxon>
        <taxon>Cuscuta subgen. Grammica</taxon>
        <taxon>Cuscuta sect. Cleistogrammica</taxon>
    </lineage>
</organism>
<keyword evidence="3" id="KW-1185">Reference proteome</keyword>
<evidence type="ECO:0008006" key="4">
    <source>
        <dbReference type="Google" id="ProtNLM"/>
    </source>
</evidence>
<dbReference type="OrthoDB" id="413361at2759"/>
<dbReference type="Proteomes" id="UP000595140">
    <property type="component" value="Unassembled WGS sequence"/>
</dbReference>
<dbReference type="PANTHER" id="PTHR47481:SF21">
    <property type="entry name" value="BASIC-LEUCINE ZIPPER TRANSCRIPTION FACTOR Q-RELATED"/>
    <property type="match status" value="1"/>
</dbReference>
<name>A0A484N9D1_9ASTE</name>
<gene>
    <name evidence="2" type="ORF">CCAM_LOCUS39731</name>
</gene>
<feature type="compositionally biased region" description="Gly residues" evidence="1">
    <location>
        <begin position="255"/>
        <end position="273"/>
    </location>
</feature>
<protein>
    <recommendedName>
        <fullName evidence="4">Retrotransposon Copia-like N-terminal domain-containing protein</fullName>
    </recommendedName>
</protein>
<accession>A0A484N9D1</accession>
<feature type="region of interest" description="Disordered" evidence="1">
    <location>
        <begin position="233"/>
        <end position="278"/>
    </location>
</feature>
<evidence type="ECO:0000313" key="3">
    <source>
        <dbReference type="Proteomes" id="UP000595140"/>
    </source>
</evidence>
<sequence>MAQSSDPLASLLSGVKLLLRNLHNLIPEKLTDSNYPAWSLNVKTALEANLLLGWIDGHEAAPPKILSKDGKENPNPKFQTWIVIDTQIRACLLAVISPSVHKHVRNFTTSADLWNALAAQYNSVSTAHIYQLRDKLHTLRKGTKTITQYLDEVATILTDLDALNEVIPERDVVNAVIRGLPHEYSSFKQNIRMNNENISLNQLSGWLTSEEINLEIEQKLRIADSASGVSHSALYTNSGRGRGRGGPNGRPFSGQGSGSGRSGRSYGRGGGRGPSRDLPVCQICSKRGHSAATCWYRYDDSSTESNSATNSRVMHATTSNQTGDWYLDTGANTHVTHDLSQLQTPTPYHGTETITVVDNDTNLVRYTGPCEHGLYTLPSKPIPVVRQAVTASTWHRRLGHPAPVVAKSILSTLGFKFSDHLHLV</sequence>
<evidence type="ECO:0000313" key="2">
    <source>
        <dbReference type="EMBL" id="VFQ97955.1"/>
    </source>
</evidence>